<organism evidence="2 3">
    <name type="scientific">Cirrhinus molitorella</name>
    <name type="common">mud carp</name>
    <dbReference type="NCBI Taxonomy" id="172907"/>
    <lineage>
        <taxon>Eukaryota</taxon>
        <taxon>Metazoa</taxon>
        <taxon>Chordata</taxon>
        <taxon>Craniata</taxon>
        <taxon>Vertebrata</taxon>
        <taxon>Euteleostomi</taxon>
        <taxon>Actinopterygii</taxon>
        <taxon>Neopterygii</taxon>
        <taxon>Teleostei</taxon>
        <taxon>Ostariophysi</taxon>
        <taxon>Cypriniformes</taxon>
        <taxon>Cyprinidae</taxon>
        <taxon>Labeoninae</taxon>
        <taxon>Labeonini</taxon>
        <taxon>Cirrhinus</taxon>
    </lineage>
</organism>
<evidence type="ECO:0000256" key="1">
    <source>
        <dbReference type="SAM" id="MobiDB-lite"/>
    </source>
</evidence>
<keyword evidence="3" id="KW-1185">Reference proteome</keyword>
<evidence type="ECO:0000313" key="3">
    <source>
        <dbReference type="Proteomes" id="UP001187343"/>
    </source>
</evidence>
<comment type="caution">
    <text evidence="2">The sequence shown here is derived from an EMBL/GenBank/DDBJ whole genome shotgun (WGS) entry which is preliminary data.</text>
</comment>
<evidence type="ECO:0000313" key="2">
    <source>
        <dbReference type="EMBL" id="KAK2880796.1"/>
    </source>
</evidence>
<accession>A0AA88TEC7</accession>
<dbReference type="AlphaFoldDB" id="A0AA88TEC7"/>
<name>A0AA88TEC7_9TELE</name>
<reference evidence="2" key="1">
    <citation type="submission" date="2023-08" db="EMBL/GenBank/DDBJ databases">
        <title>Chromosome-level Genome Assembly of mud carp (Cirrhinus molitorella).</title>
        <authorList>
            <person name="Liu H."/>
        </authorList>
    </citation>
    <scope>NUCLEOTIDE SEQUENCE</scope>
    <source>
        <strain evidence="2">Prfri</strain>
        <tissue evidence="2">Muscle</tissue>
    </source>
</reference>
<feature type="region of interest" description="Disordered" evidence="1">
    <location>
        <begin position="107"/>
        <end position="129"/>
    </location>
</feature>
<proteinExistence type="predicted"/>
<dbReference type="Proteomes" id="UP001187343">
    <property type="component" value="Unassembled WGS sequence"/>
</dbReference>
<protein>
    <submittedName>
        <fullName evidence="2">Uncharacterized protein</fullName>
    </submittedName>
</protein>
<sequence length="188" mass="20938">MPCWLSVGPCIFRKGGREDPKLPRAAIWTRRMCKAVPDRKEEAPPASQKRLKADYATGALGTIGVPRREVGAKRFNYDKTLRGSLGIQEDEDEGLQERLISHEGMEGRLPHSGGTCHAQTLSSVDSSDRRVTPRASWLVPCQGEDYNDHCLQLHGNHPGPTSPSLESVEIPLSITRLTSPWRSHEYKD</sequence>
<dbReference type="EMBL" id="JAUYZG010000018">
    <property type="protein sequence ID" value="KAK2880796.1"/>
    <property type="molecule type" value="Genomic_DNA"/>
</dbReference>
<gene>
    <name evidence="2" type="ORF">Q8A67_018064</name>
</gene>